<keyword evidence="2" id="KW-1185">Reference proteome</keyword>
<proteinExistence type="predicted"/>
<protein>
    <recommendedName>
        <fullName evidence="3">Surface antigen BspA-like protein</fullName>
    </recommendedName>
</protein>
<dbReference type="PANTHER" id="PTHR45661:SF3">
    <property type="entry name" value="IG-LIKE DOMAIN-CONTAINING PROTEIN"/>
    <property type="match status" value="1"/>
</dbReference>
<dbReference type="Proteomes" id="UP001470230">
    <property type="component" value="Unassembled WGS sequence"/>
</dbReference>
<accession>A0ABR2GQ05</accession>
<dbReference type="InterPro" id="IPR026906">
    <property type="entry name" value="LRR_5"/>
</dbReference>
<evidence type="ECO:0000313" key="2">
    <source>
        <dbReference type="Proteomes" id="UP001470230"/>
    </source>
</evidence>
<reference evidence="1 2" key="1">
    <citation type="submission" date="2024-04" db="EMBL/GenBank/DDBJ databases">
        <title>Tritrichomonas musculus Genome.</title>
        <authorList>
            <person name="Alves-Ferreira E."/>
            <person name="Grigg M."/>
            <person name="Lorenzi H."/>
            <person name="Galac M."/>
        </authorList>
    </citation>
    <scope>NUCLEOTIDE SEQUENCE [LARGE SCALE GENOMIC DNA]</scope>
    <source>
        <strain evidence="1 2">EAF2021</strain>
    </source>
</reference>
<evidence type="ECO:0000313" key="1">
    <source>
        <dbReference type="EMBL" id="KAK8836023.1"/>
    </source>
</evidence>
<name>A0ABR2GQ05_9EUKA</name>
<dbReference type="EMBL" id="JAPFFF010000071">
    <property type="protein sequence ID" value="KAK8836023.1"/>
    <property type="molecule type" value="Genomic_DNA"/>
</dbReference>
<dbReference type="Gene3D" id="3.80.10.10">
    <property type="entry name" value="Ribonuclease Inhibitor"/>
    <property type="match status" value="2"/>
</dbReference>
<dbReference type="PANTHER" id="PTHR45661">
    <property type="entry name" value="SURFACE ANTIGEN"/>
    <property type="match status" value="1"/>
</dbReference>
<comment type="caution">
    <text evidence="1">The sequence shown here is derived from an EMBL/GenBank/DDBJ whole genome shotgun (WGS) entry which is preliminary data.</text>
</comment>
<sequence length="210" mass="24049">MKIVISPLNSHFKFIDNKYLLGKSDENTDEFDILLFASREIEEISIPSNAKKICEYAFENCNYLTTVEIKADSNLHTIGEEAFSCSSIKEIFVPSKVSKIGKSAFSECQNLTKVEIANNCKLQTIETYTFNNCNNLRKIEIPQNSNLQAIEESAFESSGIEELYFQSSLKELKKGWCNDTRKLAKIIVSPLNSHFKFIDNKYLLGKYRRI</sequence>
<dbReference type="InterPro" id="IPR053139">
    <property type="entry name" value="Surface_bspA-like"/>
</dbReference>
<dbReference type="SUPFAM" id="SSF52058">
    <property type="entry name" value="L domain-like"/>
    <property type="match status" value="1"/>
</dbReference>
<organism evidence="1 2">
    <name type="scientific">Tritrichomonas musculus</name>
    <dbReference type="NCBI Taxonomy" id="1915356"/>
    <lineage>
        <taxon>Eukaryota</taxon>
        <taxon>Metamonada</taxon>
        <taxon>Parabasalia</taxon>
        <taxon>Tritrichomonadida</taxon>
        <taxon>Tritrichomonadidae</taxon>
        <taxon>Tritrichomonas</taxon>
    </lineage>
</organism>
<dbReference type="Pfam" id="PF13306">
    <property type="entry name" value="LRR_5"/>
    <property type="match status" value="1"/>
</dbReference>
<evidence type="ECO:0008006" key="3">
    <source>
        <dbReference type="Google" id="ProtNLM"/>
    </source>
</evidence>
<gene>
    <name evidence="1" type="ORF">M9Y10_040223</name>
</gene>
<dbReference type="InterPro" id="IPR032675">
    <property type="entry name" value="LRR_dom_sf"/>
</dbReference>